<dbReference type="PROSITE" id="PS00868">
    <property type="entry name" value="CYS_MET_METAB_PP"/>
    <property type="match status" value="1"/>
</dbReference>
<comment type="caution">
    <text evidence="7">The sequence shown here is derived from an EMBL/GenBank/DDBJ whole genome shotgun (WGS) entry which is preliminary data.</text>
</comment>
<dbReference type="PANTHER" id="PTHR11808">
    <property type="entry name" value="TRANS-SULFURATION ENZYME FAMILY MEMBER"/>
    <property type="match status" value="1"/>
</dbReference>
<dbReference type="GO" id="GO:0019346">
    <property type="term" value="P:transsulfuration"/>
    <property type="evidence" value="ECO:0007669"/>
    <property type="project" value="InterPro"/>
</dbReference>
<dbReference type="Proteomes" id="UP000469949">
    <property type="component" value="Unassembled WGS sequence"/>
</dbReference>
<keyword evidence="3 4" id="KW-0663">Pyridoxal phosphate</keyword>
<dbReference type="AlphaFoldDB" id="A0A833J5J2"/>
<protein>
    <submittedName>
        <fullName evidence="7">Cystathionine gamma-lyase</fullName>
        <ecNumber evidence="7">4.4.1.1</ecNumber>
    </submittedName>
</protein>
<feature type="region of interest" description="Disordered" evidence="6">
    <location>
        <begin position="1"/>
        <end position="30"/>
    </location>
</feature>
<dbReference type="GO" id="GO:0019343">
    <property type="term" value="P:cysteine biosynthetic process via cystathionine"/>
    <property type="evidence" value="ECO:0007669"/>
    <property type="project" value="TreeGrafter"/>
</dbReference>
<dbReference type="EC" id="4.4.1.1" evidence="7"/>
<evidence type="ECO:0000256" key="3">
    <source>
        <dbReference type="ARBA" id="ARBA00022898"/>
    </source>
</evidence>
<dbReference type="PANTHER" id="PTHR11808:SF15">
    <property type="entry name" value="CYSTATHIONINE GAMMA-LYASE"/>
    <property type="match status" value="1"/>
</dbReference>
<dbReference type="GO" id="GO:0030170">
    <property type="term" value="F:pyridoxal phosphate binding"/>
    <property type="evidence" value="ECO:0007669"/>
    <property type="project" value="InterPro"/>
</dbReference>
<dbReference type="GO" id="GO:0005737">
    <property type="term" value="C:cytoplasm"/>
    <property type="evidence" value="ECO:0007669"/>
    <property type="project" value="TreeGrafter"/>
</dbReference>
<dbReference type="SUPFAM" id="SSF53383">
    <property type="entry name" value="PLP-dependent transferases"/>
    <property type="match status" value="1"/>
</dbReference>
<dbReference type="Gene3D" id="3.40.640.10">
    <property type="entry name" value="Type I PLP-dependent aspartate aminotransferase-like (Major domain)"/>
    <property type="match status" value="1"/>
</dbReference>
<dbReference type="InterPro" id="IPR015421">
    <property type="entry name" value="PyrdxlP-dep_Trfase_major"/>
</dbReference>
<dbReference type="FunFam" id="3.40.640.10:FF:000046">
    <property type="entry name" value="Cystathionine gamma-lyase"/>
    <property type="match status" value="1"/>
</dbReference>
<organism evidence="7 8">
    <name type="scientific">Methylorubrum populi</name>
    <dbReference type="NCBI Taxonomy" id="223967"/>
    <lineage>
        <taxon>Bacteria</taxon>
        <taxon>Pseudomonadati</taxon>
        <taxon>Pseudomonadota</taxon>
        <taxon>Alphaproteobacteria</taxon>
        <taxon>Hyphomicrobiales</taxon>
        <taxon>Methylobacteriaceae</taxon>
        <taxon>Methylorubrum</taxon>
    </lineage>
</organism>
<sequence length="417" mass="43926">MSRSNAPHGDSDAAAPQGGSPERSPHLSAGHWSPRTLAAQALGRIEPVTRAVVPPLHLSTTYLRDPDNAYRSGFSYARPDNATTREAEDVIAALERAEAGALLFGSGMAAAAAVFCALERGDHVIAPQVMYWGLRRWLRQEAPRLDLAVDFVAMEDPEAVRAAIRPGKTRLVWIETPGNPLCTVTDIARIAEIARAAGARVAVDSTAASPILTRPLTLGADIVMHSATKILNGHSDVVAGVLAGACRDAFWERLTVIRGGWGAILGPFEAYLLMRGLRTLPLRAAAQSAGALRLAQRLSQHPLVSAVLYPGLPDHPGHAVAAHQMQGGFGYMLSIRAAGGEAAAIETAAQVALWKRATSLGGVESLIEHRASVEGPGTPCPPDLLRLSTGIEDPDDLFRDLDAALTGAHGASDRPSA</sequence>
<proteinExistence type="inferred from homology"/>
<gene>
    <name evidence="7" type="ORF">F8B43_2855</name>
</gene>
<dbReference type="PIRSF" id="PIRSF001434">
    <property type="entry name" value="CGS"/>
    <property type="match status" value="1"/>
</dbReference>
<dbReference type="InterPro" id="IPR015422">
    <property type="entry name" value="PyrdxlP-dep_Trfase_small"/>
</dbReference>
<evidence type="ECO:0000313" key="7">
    <source>
        <dbReference type="EMBL" id="KAB7784822.1"/>
    </source>
</evidence>
<feature type="modified residue" description="N6-(pyridoxal phosphate)lysine" evidence="4">
    <location>
        <position position="229"/>
    </location>
</feature>
<evidence type="ECO:0000256" key="1">
    <source>
        <dbReference type="ARBA" id="ARBA00001933"/>
    </source>
</evidence>
<dbReference type="InterPro" id="IPR054542">
    <property type="entry name" value="Cys_met_metab_PP"/>
</dbReference>
<evidence type="ECO:0000256" key="2">
    <source>
        <dbReference type="ARBA" id="ARBA00009077"/>
    </source>
</evidence>
<evidence type="ECO:0000256" key="6">
    <source>
        <dbReference type="SAM" id="MobiDB-lite"/>
    </source>
</evidence>
<dbReference type="EMBL" id="WEKV01000010">
    <property type="protein sequence ID" value="KAB7784822.1"/>
    <property type="molecule type" value="Genomic_DNA"/>
</dbReference>
<dbReference type="Pfam" id="PF01053">
    <property type="entry name" value="Cys_Met_Meta_PP"/>
    <property type="match status" value="1"/>
</dbReference>
<keyword evidence="7" id="KW-0456">Lyase</keyword>
<comment type="similarity">
    <text evidence="2 5">Belongs to the trans-sulfuration enzymes family.</text>
</comment>
<dbReference type="InterPro" id="IPR015424">
    <property type="entry name" value="PyrdxlP-dep_Trfase"/>
</dbReference>
<name>A0A833J5J2_9HYPH</name>
<evidence type="ECO:0000313" key="8">
    <source>
        <dbReference type="Proteomes" id="UP000469949"/>
    </source>
</evidence>
<reference evidence="7 8" key="1">
    <citation type="submission" date="2019-10" db="EMBL/GenBank/DDBJ databases">
        <title>Draft Genome Sequence of the Caffeine Degrading Methylotroph Methylorubrum populi PINKEL.</title>
        <authorList>
            <person name="Dawson S.C."/>
            <person name="Zhang X."/>
            <person name="Wright M.E."/>
            <person name="Sharma G."/>
            <person name="Langner J.T."/>
            <person name="Ditty J.L."/>
            <person name="Subuyuj G.A."/>
        </authorList>
    </citation>
    <scope>NUCLEOTIDE SEQUENCE [LARGE SCALE GENOMIC DNA]</scope>
    <source>
        <strain evidence="7 8">Pinkel</strain>
    </source>
</reference>
<dbReference type="Gene3D" id="3.90.1150.10">
    <property type="entry name" value="Aspartate Aminotransferase, domain 1"/>
    <property type="match status" value="1"/>
</dbReference>
<accession>A0A833J5J2</accession>
<dbReference type="InterPro" id="IPR000277">
    <property type="entry name" value="Cys/Met-Metab_PyrdxlP-dep_enz"/>
</dbReference>
<evidence type="ECO:0000256" key="5">
    <source>
        <dbReference type="RuleBase" id="RU362118"/>
    </source>
</evidence>
<comment type="cofactor">
    <cofactor evidence="1 5">
        <name>pyridoxal 5'-phosphate</name>
        <dbReference type="ChEBI" id="CHEBI:597326"/>
    </cofactor>
</comment>
<dbReference type="GO" id="GO:0004123">
    <property type="term" value="F:cystathionine gamma-lyase activity"/>
    <property type="evidence" value="ECO:0007669"/>
    <property type="project" value="TreeGrafter"/>
</dbReference>
<dbReference type="RefSeq" id="WP_152277358.1">
    <property type="nucleotide sequence ID" value="NZ_WEKV01000010.1"/>
</dbReference>
<evidence type="ECO:0000256" key="4">
    <source>
        <dbReference type="PIRSR" id="PIRSR001434-2"/>
    </source>
</evidence>